<evidence type="ECO:0000256" key="2">
    <source>
        <dbReference type="ARBA" id="ARBA00022670"/>
    </source>
</evidence>
<evidence type="ECO:0000313" key="12">
    <source>
        <dbReference type="WBParaSite" id="BXY_0102900.1"/>
    </source>
</evidence>
<feature type="signal peptide" evidence="7">
    <location>
        <begin position="1"/>
        <end position="16"/>
    </location>
</feature>
<evidence type="ECO:0000256" key="7">
    <source>
        <dbReference type="SAM" id="SignalP"/>
    </source>
</evidence>
<dbReference type="PANTHER" id="PTHR11010:SF117">
    <property type="entry name" value="SERINE PROTEASE 16"/>
    <property type="match status" value="1"/>
</dbReference>
<feature type="coiled-coil region" evidence="6">
    <location>
        <begin position="445"/>
        <end position="472"/>
    </location>
</feature>
<dbReference type="Proteomes" id="UP000659654">
    <property type="component" value="Unassembled WGS sequence"/>
</dbReference>
<dbReference type="GO" id="GO:0006508">
    <property type="term" value="P:proteolysis"/>
    <property type="evidence" value="ECO:0007669"/>
    <property type="project" value="UniProtKB-KW"/>
</dbReference>
<dbReference type="OrthoDB" id="1735038at2759"/>
<organism evidence="10 12">
    <name type="scientific">Bursaphelenchus xylophilus</name>
    <name type="common">Pinewood nematode worm</name>
    <name type="synonym">Aphelenchoides xylophilus</name>
    <dbReference type="NCBI Taxonomy" id="6326"/>
    <lineage>
        <taxon>Eukaryota</taxon>
        <taxon>Metazoa</taxon>
        <taxon>Ecdysozoa</taxon>
        <taxon>Nematoda</taxon>
        <taxon>Chromadorea</taxon>
        <taxon>Rhabditida</taxon>
        <taxon>Tylenchina</taxon>
        <taxon>Tylenchomorpha</taxon>
        <taxon>Aphelenchoidea</taxon>
        <taxon>Aphelenchoididae</taxon>
        <taxon>Bursaphelenchus</taxon>
    </lineage>
</organism>
<keyword evidence="3 7" id="KW-0732">Signal</keyword>
<protein>
    <submittedName>
        <fullName evidence="8">(pine wood nematode) hypothetical protein</fullName>
    </submittedName>
</protein>
<keyword evidence="4" id="KW-0378">Hydrolase</keyword>
<dbReference type="GO" id="GO:0008239">
    <property type="term" value="F:dipeptidyl-peptidase activity"/>
    <property type="evidence" value="ECO:0007669"/>
    <property type="project" value="TreeGrafter"/>
</dbReference>
<dbReference type="WBParaSite" id="BXY_0102900.1">
    <property type="protein sequence ID" value="BXY_0102900.1"/>
    <property type="gene ID" value="BXY_0102900"/>
</dbReference>
<gene>
    <name evidence="8" type="ORF">BXYJ_LOCUS15385</name>
</gene>
<feature type="chain" id="PRO_5036021819" evidence="7">
    <location>
        <begin position="17"/>
        <end position="951"/>
    </location>
</feature>
<keyword evidence="5" id="KW-0325">Glycoprotein</keyword>
<keyword evidence="11" id="KW-1185">Reference proteome</keyword>
<name>A0A1I7RJZ7_BURXY</name>
<dbReference type="eggNOG" id="KOG2182">
    <property type="taxonomic scope" value="Eukaryota"/>
</dbReference>
<dbReference type="Proteomes" id="UP000582659">
    <property type="component" value="Unassembled WGS sequence"/>
</dbReference>
<evidence type="ECO:0000313" key="10">
    <source>
        <dbReference type="Proteomes" id="UP000095284"/>
    </source>
</evidence>
<dbReference type="Gene3D" id="1.20.120.980">
    <property type="entry name" value="Serine carboxypeptidase S28, SKS domain"/>
    <property type="match status" value="2"/>
</dbReference>
<reference evidence="9" key="2">
    <citation type="submission" date="2020-08" db="EMBL/GenBank/DDBJ databases">
        <authorList>
            <person name="Kikuchi T."/>
        </authorList>
    </citation>
    <scope>NUCLEOTIDE SEQUENCE</scope>
    <source>
        <strain evidence="8">Ka4C1</strain>
    </source>
</reference>
<evidence type="ECO:0000256" key="1">
    <source>
        <dbReference type="ARBA" id="ARBA00011079"/>
    </source>
</evidence>
<dbReference type="SMR" id="A0A1I7RJZ7"/>
<dbReference type="AlphaFoldDB" id="A0A1I7RJZ7"/>
<dbReference type="Proteomes" id="UP000095284">
    <property type="component" value="Unplaced"/>
</dbReference>
<dbReference type="InterPro" id="IPR008758">
    <property type="entry name" value="Peptidase_S28"/>
</dbReference>
<dbReference type="EMBL" id="CAJFDI010000006">
    <property type="protein sequence ID" value="CAD5235294.1"/>
    <property type="molecule type" value="Genomic_DNA"/>
</dbReference>
<evidence type="ECO:0000256" key="6">
    <source>
        <dbReference type="SAM" id="Coils"/>
    </source>
</evidence>
<reference evidence="12" key="1">
    <citation type="submission" date="2016-11" db="UniProtKB">
        <authorList>
            <consortium name="WormBaseParasite"/>
        </authorList>
    </citation>
    <scope>IDENTIFICATION</scope>
</reference>
<dbReference type="InterPro" id="IPR042269">
    <property type="entry name" value="Ser_carbopepase_S28_SKS"/>
</dbReference>
<dbReference type="Gene3D" id="3.40.50.1820">
    <property type="entry name" value="alpha/beta hydrolase"/>
    <property type="match status" value="2"/>
</dbReference>
<dbReference type="Pfam" id="PF05577">
    <property type="entry name" value="Peptidase_S28"/>
    <property type="match status" value="2"/>
</dbReference>
<evidence type="ECO:0000313" key="9">
    <source>
        <dbReference type="EMBL" id="CAG9131613.1"/>
    </source>
</evidence>
<keyword evidence="6" id="KW-0175">Coiled coil</keyword>
<evidence type="ECO:0000256" key="5">
    <source>
        <dbReference type="ARBA" id="ARBA00023180"/>
    </source>
</evidence>
<accession>A0A1I7RJZ7</accession>
<comment type="similarity">
    <text evidence="1">Belongs to the peptidase S28 family.</text>
</comment>
<dbReference type="EMBL" id="CAJFCV020000006">
    <property type="protein sequence ID" value="CAG9131613.1"/>
    <property type="molecule type" value="Genomic_DNA"/>
</dbReference>
<evidence type="ECO:0000313" key="11">
    <source>
        <dbReference type="Proteomes" id="UP000659654"/>
    </source>
</evidence>
<dbReference type="InterPro" id="IPR029058">
    <property type="entry name" value="AB_hydrolase_fold"/>
</dbReference>
<dbReference type="PANTHER" id="PTHR11010">
    <property type="entry name" value="PROTEASE S28 PRO-X CARBOXYPEPTIDASE-RELATED"/>
    <property type="match status" value="1"/>
</dbReference>
<evidence type="ECO:0000256" key="3">
    <source>
        <dbReference type="ARBA" id="ARBA00022729"/>
    </source>
</evidence>
<proteinExistence type="inferred from homology"/>
<evidence type="ECO:0000256" key="4">
    <source>
        <dbReference type="ARBA" id="ARBA00022801"/>
    </source>
</evidence>
<dbReference type="SUPFAM" id="SSF53474">
    <property type="entry name" value="alpha/beta-Hydrolases"/>
    <property type="match status" value="2"/>
</dbReference>
<keyword evidence="2" id="KW-0645">Protease</keyword>
<sequence length="951" mass="109150">MLVLLYLGFLLTASSRFTWRHQWKKLGRCDVNSPENWFTQPLDHFNATNKETWKQRYFVNDAYYKPGGPDILFIGGEWTEDGSLTCGGVLVTYAQQLNARLWALEHRFYGESQPRPNQSVEDLKYLSSRQALEDLANFIRSQTEDKRLNATKWILVGASYSASLALWSRVLHPNITIGALASSGPIDIRMDFYGYLKVNQDSIRNRSAACAENIGAAFEQLDTMLDRHEDRARLQKLLDFSPALHDNLTSIDRQEIFHAFIGYFLPAQYGDIKELCQEVRNSTAEPISHIKTVVGSGKHVNYSADVEYLKWASEDRAWTWQTCTEFGWFQTTAFEENIYGVGLPADFFYSRCSDIFGDEYDVDHIQEYLQKTRELYGEADEYNGTNVVIPYGSIDPWHPLGTFVNGTGQFSFLIEGTTHCADLDPQLDTDVPGLKQIRQITLEKMKEWVENSDRAEEKAEEWDETVDTLLERPFEYKEGSFCIGCGGKEVPEEPRSFGFYLIAPKFLHQGDYLNLENENDQPVANTFVQLVDHFNDSDYRYFEQKYYFNDAYYKPGGPLFLYIGGEGALGSGIVFNESFPLVQYAKEVNAGLYALEHRFYGQSHPTSDLSVESLKYLTSQQALADLAYFIQMVNHVKRYIDPQWITFGGSYPGALSAWFRAKYPELTVGTIGSSGPVEAKVDFFEYLQVVENSTINCREKIKEGFDLLRDLLTTEEGREEINDILLVTASPNIVYHVEPFDEMNLYDYLYYQFTDRVQYGKNIAGLCEVWNNDTIEVLNKFVHGYVEISFDGSMQLLNNTSYDVSQNTSRQWLWQVCNEFGFFQTSDIGYNTFGSGVPVNFFIETCRKGFDPSFTRDKIEANVKKTQRYYGGARKYKATNHLHIQGTGDPWHVLGFYTDNEDHGKDVRTFLVDGTSHCADLNPETPEDPEGLKEARKLTLETIKRWIYDLE</sequence>
<evidence type="ECO:0000313" key="8">
    <source>
        <dbReference type="EMBL" id="CAD5235294.1"/>
    </source>
</evidence>
<dbReference type="GO" id="GO:0070008">
    <property type="term" value="F:serine-type exopeptidase activity"/>
    <property type="evidence" value="ECO:0007669"/>
    <property type="project" value="InterPro"/>
</dbReference>